<evidence type="ECO:0000259" key="3">
    <source>
        <dbReference type="Pfam" id="PF09972"/>
    </source>
</evidence>
<keyword evidence="6" id="KW-1185">Reference proteome</keyword>
<feature type="transmembrane region" description="Helical" evidence="1">
    <location>
        <begin position="376"/>
        <end position="394"/>
    </location>
</feature>
<feature type="transmembrane region" description="Helical" evidence="1">
    <location>
        <begin position="223"/>
        <end position="243"/>
    </location>
</feature>
<dbReference type="Proteomes" id="UP001500689">
    <property type="component" value="Unassembled WGS sequence"/>
</dbReference>
<dbReference type="Pfam" id="PF09972">
    <property type="entry name" value="DUF2207"/>
    <property type="match status" value="1"/>
</dbReference>
<evidence type="ECO:0000256" key="1">
    <source>
        <dbReference type="SAM" id="Phobius"/>
    </source>
</evidence>
<feature type="domain" description="Predicted membrane protein YciQ-like C-terminal" evidence="4">
    <location>
        <begin position="264"/>
        <end position="476"/>
    </location>
</feature>
<sequence>MKFAALLAVPVLLWTTATPAVAQDLPTLPQSVEVALKVQRDGSLSVTEAVSVPSGTTMTRTIPLRVGAGNDRDRVRKVRDVRIEGPGSAETADDQVTFDLRGGTSVVRYTVDGAVGRSLGVENVTWDVAGGWDTRLELVRATFAAPAVPDALTCLSGAPGSGTRCGAAQIDHSGLTRVSVSRLPVGSRVQLTAELPGGTVPATEELVPADTVAGAFAATAPVWWAWLAFAVLTCLGALTVLMLRRRDARPGRPGPVRLMADGQFSSPDGVLPGHIGTLLTGRTDSVDLAATVLDLCVRNYVWVSENGLREWTLVRRNAPDAQLGTFERAVYEAVLPSESVTLPELREAGVTVPSALTDDVVRRRWFSRRTERLSRLGTRLCGYGVFLTVLLAFTVGYAQLGLVLIAAGAVLALGARWLPARTSTGLELRDRLLGVHRELLTTKPEKVPKPDRELFFSRALPYAFALGDTDAWVEKFAHSGRSLSAYWYGSSTETAVATDRTSDFVTALGAAFAGTHRDAGRARPDAPRAAAPA</sequence>
<organism evidence="5 6">
    <name type="scientific">Amycolatopsis ultiminotia</name>
    <dbReference type="NCBI Taxonomy" id="543629"/>
    <lineage>
        <taxon>Bacteria</taxon>
        <taxon>Bacillati</taxon>
        <taxon>Actinomycetota</taxon>
        <taxon>Actinomycetes</taxon>
        <taxon>Pseudonocardiales</taxon>
        <taxon>Pseudonocardiaceae</taxon>
        <taxon>Amycolatopsis</taxon>
    </lineage>
</organism>
<name>A0ABP6VXB5_9PSEU</name>
<accession>A0ABP6VXB5</accession>
<keyword evidence="1" id="KW-0472">Membrane</keyword>
<evidence type="ECO:0000313" key="5">
    <source>
        <dbReference type="EMBL" id="GAA3541291.1"/>
    </source>
</evidence>
<keyword evidence="1" id="KW-1133">Transmembrane helix</keyword>
<dbReference type="InterPro" id="IPR018702">
    <property type="entry name" value="DUF2207"/>
</dbReference>
<evidence type="ECO:0000259" key="4">
    <source>
        <dbReference type="Pfam" id="PF20990"/>
    </source>
</evidence>
<feature type="transmembrane region" description="Helical" evidence="1">
    <location>
        <begin position="400"/>
        <end position="419"/>
    </location>
</feature>
<dbReference type="EMBL" id="BAAAZN010000004">
    <property type="protein sequence ID" value="GAA3541291.1"/>
    <property type="molecule type" value="Genomic_DNA"/>
</dbReference>
<comment type="caution">
    <text evidence="5">The sequence shown here is derived from an EMBL/GenBank/DDBJ whole genome shotgun (WGS) entry which is preliminary data.</text>
</comment>
<keyword evidence="2" id="KW-0732">Signal</keyword>
<dbReference type="RefSeq" id="WP_344859061.1">
    <property type="nucleotide sequence ID" value="NZ_BAAAZN010000004.1"/>
</dbReference>
<evidence type="ECO:0000313" key="6">
    <source>
        <dbReference type="Proteomes" id="UP001500689"/>
    </source>
</evidence>
<feature type="chain" id="PRO_5046375156" evidence="2">
    <location>
        <begin position="23"/>
        <end position="533"/>
    </location>
</feature>
<protein>
    <submittedName>
        <fullName evidence="5">DUF2207 domain-containing protein</fullName>
    </submittedName>
</protein>
<feature type="signal peptide" evidence="2">
    <location>
        <begin position="1"/>
        <end position="22"/>
    </location>
</feature>
<feature type="domain" description="DUF2207" evidence="3">
    <location>
        <begin position="31"/>
        <end position="151"/>
    </location>
</feature>
<proteinExistence type="predicted"/>
<evidence type="ECO:0000256" key="2">
    <source>
        <dbReference type="SAM" id="SignalP"/>
    </source>
</evidence>
<dbReference type="InterPro" id="IPR048389">
    <property type="entry name" value="YciQ-like_C"/>
</dbReference>
<reference evidence="6" key="1">
    <citation type="journal article" date="2019" name="Int. J. Syst. Evol. Microbiol.">
        <title>The Global Catalogue of Microorganisms (GCM) 10K type strain sequencing project: providing services to taxonomists for standard genome sequencing and annotation.</title>
        <authorList>
            <consortium name="The Broad Institute Genomics Platform"/>
            <consortium name="The Broad Institute Genome Sequencing Center for Infectious Disease"/>
            <person name="Wu L."/>
            <person name="Ma J."/>
        </authorList>
    </citation>
    <scope>NUCLEOTIDE SEQUENCE [LARGE SCALE GENOMIC DNA]</scope>
    <source>
        <strain evidence="6">JCM 16898</strain>
    </source>
</reference>
<gene>
    <name evidence="5" type="ORF">GCM10022222_26110</name>
</gene>
<keyword evidence="1" id="KW-0812">Transmembrane</keyword>
<dbReference type="Pfam" id="PF20990">
    <property type="entry name" value="DUF2207_C"/>
    <property type="match status" value="1"/>
</dbReference>